<feature type="non-terminal residue" evidence="1">
    <location>
        <position position="1"/>
    </location>
</feature>
<keyword evidence="2" id="KW-1185">Reference proteome</keyword>
<protein>
    <submittedName>
        <fullName evidence="1">Uncharacterized protein</fullName>
    </submittedName>
</protein>
<dbReference type="AlphaFoldDB" id="A0AAV4T1D3"/>
<evidence type="ECO:0000313" key="1">
    <source>
        <dbReference type="EMBL" id="GIY38642.1"/>
    </source>
</evidence>
<dbReference type="EMBL" id="BPLR01010338">
    <property type="protein sequence ID" value="GIY38642.1"/>
    <property type="molecule type" value="Genomic_DNA"/>
</dbReference>
<comment type="caution">
    <text evidence="1">The sequence shown here is derived from an EMBL/GenBank/DDBJ whole genome shotgun (WGS) entry which is preliminary data.</text>
</comment>
<name>A0AAV4T1D3_CAEEX</name>
<gene>
    <name evidence="1" type="ORF">CEXT_67201</name>
</gene>
<proteinExistence type="predicted"/>
<accession>A0AAV4T1D3</accession>
<sequence>PLNCPTEIHSGASNHWGEGQFSQILSGVLVKTRDGIPHLNKATPPWRVAGRFNAYIYYCSLAVGVRCRIIPAQRFGKVVFVC</sequence>
<organism evidence="1 2">
    <name type="scientific">Caerostris extrusa</name>
    <name type="common">Bark spider</name>
    <name type="synonym">Caerostris bankana</name>
    <dbReference type="NCBI Taxonomy" id="172846"/>
    <lineage>
        <taxon>Eukaryota</taxon>
        <taxon>Metazoa</taxon>
        <taxon>Ecdysozoa</taxon>
        <taxon>Arthropoda</taxon>
        <taxon>Chelicerata</taxon>
        <taxon>Arachnida</taxon>
        <taxon>Araneae</taxon>
        <taxon>Araneomorphae</taxon>
        <taxon>Entelegynae</taxon>
        <taxon>Araneoidea</taxon>
        <taxon>Araneidae</taxon>
        <taxon>Caerostris</taxon>
    </lineage>
</organism>
<reference evidence="1 2" key="1">
    <citation type="submission" date="2021-06" db="EMBL/GenBank/DDBJ databases">
        <title>Caerostris extrusa draft genome.</title>
        <authorList>
            <person name="Kono N."/>
            <person name="Arakawa K."/>
        </authorList>
    </citation>
    <scope>NUCLEOTIDE SEQUENCE [LARGE SCALE GENOMIC DNA]</scope>
</reference>
<evidence type="ECO:0000313" key="2">
    <source>
        <dbReference type="Proteomes" id="UP001054945"/>
    </source>
</evidence>
<dbReference type="Proteomes" id="UP001054945">
    <property type="component" value="Unassembled WGS sequence"/>
</dbReference>